<reference evidence="2" key="1">
    <citation type="journal article" date="2015" name="Nature">
        <title>Complex archaea that bridge the gap between prokaryotes and eukaryotes.</title>
        <authorList>
            <person name="Spang A."/>
            <person name="Saw J.H."/>
            <person name="Jorgensen S.L."/>
            <person name="Zaremba-Niedzwiedzka K."/>
            <person name="Martijn J."/>
            <person name="Lind A.E."/>
            <person name="van Eijk R."/>
            <person name="Schleper C."/>
            <person name="Guy L."/>
            <person name="Ettema T.J."/>
        </authorList>
    </citation>
    <scope>NUCLEOTIDE SEQUENCE</scope>
</reference>
<sequence length="99" mass="11222">ELEDNNRILRDGWTADNKKLMDVLAALPAIIFGVVYYDLGEHGITWKVCVERWKRYWAPALAQEHSGDCTNECHSCARCQAEDVMRLAGIVRKGLDDGE</sequence>
<feature type="non-terminal residue" evidence="2">
    <location>
        <position position="1"/>
    </location>
</feature>
<protein>
    <submittedName>
        <fullName evidence="2">Uncharacterized protein</fullName>
    </submittedName>
</protein>
<accession>A0A0F9C2R9</accession>
<evidence type="ECO:0000313" key="2">
    <source>
        <dbReference type="EMBL" id="KKK96794.1"/>
    </source>
</evidence>
<feature type="transmembrane region" description="Helical" evidence="1">
    <location>
        <begin position="20"/>
        <end position="37"/>
    </location>
</feature>
<name>A0A0F9C2R9_9ZZZZ</name>
<keyword evidence="1" id="KW-0812">Transmembrane</keyword>
<gene>
    <name evidence="2" type="ORF">LCGC14_2659240</name>
</gene>
<keyword evidence="1" id="KW-1133">Transmembrane helix</keyword>
<organism evidence="2">
    <name type="scientific">marine sediment metagenome</name>
    <dbReference type="NCBI Taxonomy" id="412755"/>
    <lineage>
        <taxon>unclassified sequences</taxon>
        <taxon>metagenomes</taxon>
        <taxon>ecological metagenomes</taxon>
    </lineage>
</organism>
<proteinExistence type="predicted"/>
<evidence type="ECO:0000256" key="1">
    <source>
        <dbReference type="SAM" id="Phobius"/>
    </source>
</evidence>
<comment type="caution">
    <text evidence="2">The sequence shown here is derived from an EMBL/GenBank/DDBJ whole genome shotgun (WGS) entry which is preliminary data.</text>
</comment>
<dbReference type="EMBL" id="LAZR01046328">
    <property type="protein sequence ID" value="KKK96794.1"/>
    <property type="molecule type" value="Genomic_DNA"/>
</dbReference>
<keyword evidence="1" id="KW-0472">Membrane</keyword>
<dbReference type="AlphaFoldDB" id="A0A0F9C2R9"/>